<evidence type="ECO:0000256" key="1">
    <source>
        <dbReference type="SAM" id="Coils"/>
    </source>
</evidence>
<keyword evidence="1" id="KW-0175">Coiled coil</keyword>
<accession>A0A8S5UF93</accession>
<evidence type="ECO:0000313" key="2">
    <source>
        <dbReference type="EMBL" id="DAF93161.1"/>
    </source>
</evidence>
<feature type="coiled-coil region" evidence="1">
    <location>
        <begin position="93"/>
        <end position="146"/>
    </location>
</feature>
<dbReference type="EMBL" id="BK016080">
    <property type="protein sequence ID" value="DAF93161.1"/>
    <property type="molecule type" value="Genomic_DNA"/>
</dbReference>
<reference evidence="2" key="1">
    <citation type="journal article" date="2021" name="Proc. Natl. Acad. Sci. U.S.A.">
        <title>A Catalog of Tens of Thousands of Viruses from Human Metagenomes Reveals Hidden Associations with Chronic Diseases.</title>
        <authorList>
            <person name="Tisza M.J."/>
            <person name="Buck C.B."/>
        </authorList>
    </citation>
    <scope>NUCLEOTIDE SEQUENCE</scope>
    <source>
        <strain evidence="2">CtcyQ27</strain>
    </source>
</reference>
<protein>
    <submittedName>
        <fullName evidence="2">Uncharacterized protein</fullName>
    </submittedName>
</protein>
<name>A0A8S5UF93_9CAUD</name>
<organism evidence="2">
    <name type="scientific">Myoviridae sp. ctcyQ27</name>
    <dbReference type="NCBI Taxonomy" id="2825139"/>
    <lineage>
        <taxon>Viruses</taxon>
        <taxon>Duplodnaviria</taxon>
        <taxon>Heunggongvirae</taxon>
        <taxon>Uroviricota</taxon>
        <taxon>Caudoviricetes</taxon>
    </lineage>
</organism>
<proteinExistence type="predicted"/>
<sequence length="282" mass="31729">MTIDEMMNSIDEDFEIDPKVEEFTNRITEFASELPEVDEDFLSESTEDESSEINITKFYDLCESVQEYFENVSEAAEELEISTVLETTSKEMLNEYKAKKKEYKECIKTVKKSIKSGDIATAKKSLKDAQDIISDFEKLIKSYDAEHQNDSFSQALLSSWYATVAQIGTFTVEALKWVGISKAARIIFPVSNIAKSALVIGTCVSGLMMTIKANSNAKEAEKNKTIKSSTKIDDMTNASLSLLAKMKEALSKLESNLRLKEKKTVEESFDLYNSDLFGFPTM</sequence>